<dbReference type="EMBL" id="JARPUR010000003">
    <property type="protein sequence ID" value="KAK4880007.1"/>
    <property type="molecule type" value="Genomic_DNA"/>
</dbReference>
<feature type="chain" id="PRO_5043033696" evidence="3">
    <location>
        <begin position="17"/>
        <end position="113"/>
    </location>
</feature>
<name>A0AAN7SGG2_9COLE</name>
<evidence type="ECO:0000256" key="1">
    <source>
        <dbReference type="ARBA" id="ARBA00022460"/>
    </source>
</evidence>
<accession>A0AAN7SGG2</accession>
<organism evidence="4 5">
    <name type="scientific">Aquatica leii</name>
    <dbReference type="NCBI Taxonomy" id="1421715"/>
    <lineage>
        <taxon>Eukaryota</taxon>
        <taxon>Metazoa</taxon>
        <taxon>Ecdysozoa</taxon>
        <taxon>Arthropoda</taxon>
        <taxon>Hexapoda</taxon>
        <taxon>Insecta</taxon>
        <taxon>Pterygota</taxon>
        <taxon>Neoptera</taxon>
        <taxon>Endopterygota</taxon>
        <taxon>Coleoptera</taxon>
        <taxon>Polyphaga</taxon>
        <taxon>Elateriformia</taxon>
        <taxon>Elateroidea</taxon>
        <taxon>Lampyridae</taxon>
        <taxon>Luciolinae</taxon>
        <taxon>Aquatica</taxon>
    </lineage>
</organism>
<proteinExistence type="predicted"/>
<comment type="caution">
    <text evidence="4">The sequence shown here is derived from an EMBL/GenBank/DDBJ whole genome shotgun (WGS) entry which is preliminary data.</text>
</comment>
<dbReference type="GO" id="GO:0042302">
    <property type="term" value="F:structural constituent of cuticle"/>
    <property type="evidence" value="ECO:0007669"/>
    <property type="project" value="UniProtKB-UniRule"/>
</dbReference>
<dbReference type="GO" id="GO:0031012">
    <property type="term" value="C:extracellular matrix"/>
    <property type="evidence" value="ECO:0007669"/>
    <property type="project" value="TreeGrafter"/>
</dbReference>
<keyword evidence="3" id="KW-0732">Signal</keyword>
<dbReference type="PROSITE" id="PS00233">
    <property type="entry name" value="CHIT_BIND_RR_1"/>
    <property type="match status" value="1"/>
</dbReference>
<keyword evidence="1 2" id="KW-0193">Cuticle</keyword>
<evidence type="ECO:0000313" key="4">
    <source>
        <dbReference type="EMBL" id="KAK4880007.1"/>
    </source>
</evidence>
<dbReference type="Pfam" id="PF00379">
    <property type="entry name" value="Chitin_bind_4"/>
    <property type="match status" value="1"/>
</dbReference>
<dbReference type="PANTHER" id="PTHR12236:SF75">
    <property type="entry name" value="CUTICULAR PROTEIN 62BB, ISOFORM A"/>
    <property type="match status" value="1"/>
</dbReference>
<evidence type="ECO:0000256" key="3">
    <source>
        <dbReference type="SAM" id="SignalP"/>
    </source>
</evidence>
<dbReference type="PANTHER" id="PTHR12236">
    <property type="entry name" value="STRUCTURAL CONTITUENT OF CUTICLE"/>
    <property type="match status" value="1"/>
</dbReference>
<feature type="signal peptide" evidence="3">
    <location>
        <begin position="1"/>
        <end position="16"/>
    </location>
</feature>
<gene>
    <name evidence="4" type="ORF">RN001_008153</name>
</gene>
<dbReference type="Proteomes" id="UP001353858">
    <property type="component" value="Unassembled WGS sequence"/>
</dbReference>
<dbReference type="InterPro" id="IPR000618">
    <property type="entry name" value="Insect_cuticle"/>
</dbReference>
<dbReference type="PROSITE" id="PS51155">
    <property type="entry name" value="CHIT_BIND_RR_2"/>
    <property type="match status" value="1"/>
</dbReference>
<dbReference type="InterPro" id="IPR051217">
    <property type="entry name" value="Insect_Cuticle_Struc_Prot"/>
</dbReference>
<dbReference type="PRINTS" id="PR00947">
    <property type="entry name" value="CUTICLE"/>
</dbReference>
<dbReference type="AlphaFoldDB" id="A0AAN7SGG2"/>
<protein>
    <submittedName>
        <fullName evidence="4">Uncharacterized protein</fullName>
    </submittedName>
</protein>
<sequence length="113" mass="12526">MLKCFCVILLVTQVFSQRSFYKFAGPLSGPVQEIQVDGLHGPAVDYIAKPDYAYSYGIEDPKTGNTHSRHESRNGDAVSGEYTVLEADGSVRVVQYTADPHNGFQATVHYKRI</sequence>
<keyword evidence="5" id="KW-1185">Reference proteome</keyword>
<evidence type="ECO:0000313" key="5">
    <source>
        <dbReference type="Proteomes" id="UP001353858"/>
    </source>
</evidence>
<dbReference type="InterPro" id="IPR031311">
    <property type="entry name" value="CHIT_BIND_RR_consensus"/>
</dbReference>
<dbReference type="GO" id="GO:0005615">
    <property type="term" value="C:extracellular space"/>
    <property type="evidence" value="ECO:0007669"/>
    <property type="project" value="TreeGrafter"/>
</dbReference>
<evidence type="ECO:0000256" key="2">
    <source>
        <dbReference type="PROSITE-ProRule" id="PRU00497"/>
    </source>
</evidence>
<reference evidence="5" key="1">
    <citation type="submission" date="2023-01" db="EMBL/GenBank/DDBJ databases">
        <title>Key to firefly adult light organ development and bioluminescence: homeobox transcription factors regulate luciferase expression and transportation to peroxisome.</title>
        <authorList>
            <person name="Fu X."/>
        </authorList>
    </citation>
    <scope>NUCLEOTIDE SEQUENCE [LARGE SCALE GENOMIC DNA]</scope>
</reference>